<proteinExistence type="predicted"/>
<dbReference type="OrthoDB" id="5572373at2"/>
<dbReference type="RefSeq" id="WP_061928784.1">
    <property type="nucleotide sequence ID" value="NZ_KQ948872.1"/>
</dbReference>
<evidence type="ECO:0000313" key="2">
    <source>
        <dbReference type="Proteomes" id="UP000053024"/>
    </source>
</evidence>
<gene>
    <name evidence="1" type="ORF">AQJ66_31540</name>
</gene>
<dbReference type="EMBL" id="LMWX01000058">
    <property type="protein sequence ID" value="KUN78273.1"/>
    <property type="molecule type" value="Genomic_DNA"/>
</dbReference>
<dbReference type="STRING" id="285568.AQJ66_31540"/>
<reference evidence="1 2" key="1">
    <citation type="submission" date="2015-10" db="EMBL/GenBank/DDBJ databases">
        <title>Draft genome sequence of Streptomyces bungoensis DSM 41781, type strain for the species Streptomyces bungoensis.</title>
        <authorList>
            <person name="Ruckert C."/>
            <person name="Winkler A."/>
            <person name="Kalinowski J."/>
            <person name="Kampfer P."/>
            <person name="Glaeser S."/>
        </authorList>
    </citation>
    <scope>NUCLEOTIDE SEQUENCE [LARGE SCALE GENOMIC DNA]</scope>
    <source>
        <strain evidence="1 2">DSM 41781</strain>
    </source>
</reference>
<comment type="caution">
    <text evidence="1">The sequence shown here is derived from an EMBL/GenBank/DDBJ whole genome shotgun (WGS) entry which is preliminary data.</text>
</comment>
<accession>A0A101SQN7</accession>
<evidence type="ECO:0000313" key="1">
    <source>
        <dbReference type="EMBL" id="KUN78273.1"/>
    </source>
</evidence>
<dbReference type="AlphaFoldDB" id="A0A101SQN7"/>
<protein>
    <recommendedName>
        <fullName evidence="3">Knr4/Smi1-like domain-containing protein</fullName>
    </recommendedName>
</protein>
<name>A0A101SQN7_9ACTN</name>
<sequence>MELTQATVDALLARLGPDGHVHLPGDWAAQELTDLLAGRYGVPRTLVLDGFADPTVDASGGAALLAPFGDRAVRIRAWADEDRWVGTGTARDSEGAERPVLVVARREVPEPLAVAPDGDEGVDWVERLVRITGWTRTSRRPGMDWAQVESRLGTALPGDYKRMVETFGEGAFDGELDLVQEPWTDLREDGLLIWAGTEHEDLYCWRTDGDPDRRPAVVRSFVNEDHLFDCQAAEFVCRALVDPHHTFTLARWYDTPFLENYRASD</sequence>
<dbReference type="SUPFAM" id="SSF160631">
    <property type="entry name" value="SMI1/KNR4-like"/>
    <property type="match status" value="1"/>
</dbReference>
<dbReference type="InterPro" id="IPR037883">
    <property type="entry name" value="Knr4/Smi1-like_sf"/>
</dbReference>
<organism evidence="1 2">
    <name type="scientific">Streptomyces bungoensis</name>
    <dbReference type="NCBI Taxonomy" id="285568"/>
    <lineage>
        <taxon>Bacteria</taxon>
        <taxon>Bacillati</taxon>
        <taxon>Actinomycetota</taxon>
        <taxon>Actinomycetes</taxon>
        <taxon>Kitasatosporales</taxon>
        <taxon>Streptomycetaceae</taxon>
        <taxon>Streptomyces</taxon>
    </lineage>
</organism>
<keyword evidence="2" id="KW-1185">Reference proteome</keyword>
<dbReference type="Proteomes" id="UP000053024">
    <property type="component" value="Unassembled WGS sequence"/>
</dbReference>
<evidence type="ECO:0008006" key="3">
    <source>
        <dbReference type="Google" id="ProtNLM"/>
    </source>
</evidence>